<reference evidence="2" key="2">
    <citation type="submission" date="2016-05" db="EMBL/GenBank/DDBJ databases">
        <title>Comparative analysis highlights variable genome content of wheat rusts and divergence of the mating loci.</title>
        <authorList>
            <person name="Cuomo C.A."/>
            <person name="Bakkeren G."/>
            <person name="Szabo L."/>
            <person name="Khalil H."/>
            <person name="Joly D."/>
            <person name="Goldberg J."/>
            <person name="Young S."/>
            <person name="Zeng Q."/>
            <person name="Fellers J."/>
        </authorList>
    </citation>
    <scope>NUCLEOTIDE SEQUENCE [LARGE SCALE GENOMIC DNA]</scope>
    <source>
        <strain evidence="2">1-1 BBBD Race 1</strain>
    </source>
</reference>
<evidence type="ECO:0000256" key="1">
    <source>
        <dbReference type="SAM" id="MobiDB-lite"/>
    </source>
</evidence>
<proteinExistence type="predicted"/>
<organism evidence="2">
    <name type="scientific">Puccinia triticina (isolate 1-1 / race 1 (BBBD))</name>
    <name type="common">Brown leaf rust fungus</name>
    <dbReference type="NCBI Taxonomy" id="630390"/>
    <lineage>
        <taxon>Eukaryota</taxon>
        <taxon>Fungi</taxon>
        <taxon>Dikarya</taxon>
        <taxon>Basidiomycota</taxon>
        <taxon>Pucciniomycotina</taxon>
        <taxon>Pucciniomycetes</taxon>
        <taxon>Pucciniales</taxon>
        <taxon>Pucciniaceae</taxon>
        <taxon>Puccinia</taxon>
    </lineage>
</organism>
<accession>A0A180GU43</accession>
<evidence type="ECO:0000313" key="4">
    <source>
        <dbReference type="Proteomes" id="UP000005240"/>
    </source>
</evidence>
<dbReference type="Proteomes" id="UP000005240">
    <property type="component" value="Unassembled WGS sequence"/>
</dbReference>
<sequence length="82" mass="9106">MANFLPSTHTRLQSDNQTRRPSEETQSRGKSKNPLLGCYVQSTKGGSSSNKHNNNNNNKPTTGRTRRGVYIYETKAGKGVHD</sequence>
<dbReference type="VEuPathDB" id="FungiDB:PTTG_04340"/>
<dbReference type="EnsemblFungi" id="PTTG_04340-t43_1">
    <property type="protein sequence ID" value="PTTG_04340-t43_1-p1"/>
    <property type="gene ID" value="PTTG_04340"/>
</dbReference>
<feature type="compositionally biased region" description="Low complexity" evidence="1">
    <location>
        <begin position="42"/>
        <end position="63"/>
    </location>
</feature>
<reference evidence="3 4" key="3">
    <citation type="journal article" date="2017" name="G3 (Bethesda)">
        <title>Comparative analysis highlights variable genome content of wheat rusts and divergence of the mating loci.</title>
        <authorList>
            <person name="Cuomo C.A."/>
            <person name="Bakkeren G."/>
            <person name="Khalil H.B."/>
            <person name="Panwar V."/>
            <person name="Joly D."/>
            <person name="Linning R."/>
            <person name="Sakthikumar S."/>
            <person name="Song X."/>
            <person name="Adiconis X."/>
            <person name="Fan L."/>
            <person name="Goldberg J.M."/>
            <person name="Levin J.Z."/>
            <person name="Young S."/>
            <person name="Zeng Q."/>
            <person name="Anikster Y."/>
            <person name="Bruce M."/>
            <person name="Wang M."/>
            <person name="Yin C."/>
            <person name="McCallum B."/>
            <person name="Szabo L.J."/>
            <person name="Hulbert S."/>
            <person name="Chen X."/>
            <person name="Fellers J.P."/>
        </authorList>
    </citation>
    <scope>NUCLEOTIDE SEQUENCE</scope>
    <source>
        <strain evidence="4">Isolate 1-1 / race 1 (BBBD)</strain>
        <strain evidence="3">isolate 1-1 / race 1 (BBBD)</strain>
    </source>
</reference>
<feature type="compositionally biased region" description="Polar residues" evidence="1">
    <location>
        <begin position="1"/>
        <end position="16"/>
    </location>
</feature>
<keyword evidence="4" id="KW-1185">Reference proteome</keyword>
<feature type="compositionally biased region" description="Basic and acidic residues" evidence="1">
    <location>
        <begin position="17"/>
        <end position="27"/>
    </location>
</feature>
<gene>
    <name evidence="2" type="ORF">PTTG_04340</name>
</gene>
<protein>
    <submittedName>
        <fullName evidence="2 3">Uncharacterized protein</fullName>
    </submittedName>
</protein>
<reference evidence="3" key="4">
    <citation type="submission" date="2025-05" db="UniProtKB">
        <authorList>
            <consortium name="EnsemblFungi"/>
        </authorList>
    </citation>
    <scope>IDENTIFICATION</scope>
    <source>
        <strain evidence="3">isolate 1-1 / race 1 (BBBD)</strain>
    </source>
</reference>
<dbReference type="EMBL" id="ADAS02000028">
    <property type="protein sequence ID" value="OAV95483.1"/>
    <property type="molecule type" value="Genomic_DNA"/>
</dbReference>
<feature type="region of interest" description="Disordered" evidence="1">
    <location>
        <begin position="1"/>
        <end position="82"/>
    </location>
</feature>
<reference evidence="2" key="1">
    <citation type="submission" date="2009-11" db="EMBL/GenBank/DDBJ databases">
        <authorList>
            <consortium name="The Broad Institute Genome Sequencing Platform"/>
            <person name="Ward D."/>
            <person name="Feldgarden M."/>
            <person name="Earl A."/>
            <person name="Young S.K."/>
            <person name="Zeng Q."/>
            <person name="Koehrsen M."/>
            <person name="Alvarado L."/>
            <person name="Berlin A."/>
            <person name="Bochicchio J."/>
            <person name="Borenstein D."/>
            <person name="Chapman S.B."/>
            <person name="Chen Z."/>
            <person name="Engels R."/>
            <person name="Freedman E."/>
            <person name="Gellesch M."/>
            <person name="Goldberg J."/>
            <person name="Griggs A."/>
            <person name="Gujja S."/>
            <person name="Heilman E."/>
            <person name="Heiman D."/>
            <person name="Hepburn T."/>
            <person name="Howarth C."/>
            <person name="Jen D."/>
            <person name="Larson L."/>
            <person name="Lewis B."/>
            <person name="Mehta T."/>
            <person name="Park D."/>
            <person name="Pearson M."/>
            <person name="Roberts A."/>
            <person name="Saif S."/>
            <person name="Shea T."/>
            <person name="Shenoy N."/>
            <person name="Sisk P."/>
            <person name="Stolte C."/>
            <person name="Sykes S."/>
            <person name="Thomson T."/>
            <person name="Walk T."/>
            <person name="White J."/>
            <person name="Yandava C."/>
            <person name="Izard J."/>
            <person name="Baranova O.V."/>
            <person name="Blanton J.M."/>
            <person name="Tanner A.C."/>
            <person name="Dewhirst F.E."/>
            <person name="Haas B."/>
            <person name="Nusbaum C."/>
            <person name="Birren B."/>
        </authorList>
    </citation>
    <scope>NUCLEOTIDE SEQUENCE [LARGE SCALE GENOMIC DNA]</scope>
    <source>
        <strain evidence="2">1-1 BBBD Race 1</strain>
    </source>
</reference>
<evidence type="ECO:0000313" key="3">
    <source>
        <dbReference type="EnsemblFungi" id="PTTG_04340-t43_1-p1"/>
    </source>
</evidence>
<dbReference type="AlphaFoldDB" id="A0A180GU43"/>
<evidence type="ECO:0000313" key="2">
    <source>
        <dbReference type="EMBL" id="OAV95483.1"/>
    </source>
</evidence>
<name>A0A180GU43_PUCT1</name>